<dbReference type="Pfam" id="PF00126">
    <property type="entry name" value="HTH_1"/>
    <property type="match status" value="1"/>
</dbReference>
<dbReference type="NCBIfam" id="NF009327">
    <property type="entry name" value="PRK12684.1"/>
    <property type="match status" value="1"/>
</dbReference>
<dbReference type="PANTHER" id="PTHR30126">
    <property type="entry name" value="HTH-TYPE TRANSCRIPTIONAL REGULATOR"/>
    <property type="match status" value="1"/>
</dbReference>
<dbReference type="RefSeq" id="WP_091988792.1">
    <property type="nucleotide sequence ID" value="NZ_FOLO01000044.1"/>
</dbReference>
<name>A0A1I1R1E8_9GAMM</name>
<sequence length="325" mass="36298">MKLQQLKYIVEVLNNNLNVSATAENLYTSQPGISKQVRMLEDELGVQIFGRSGKHLTHVTPAGKDIINLAREIHAKVESIKAVANEHTLPDQGKLNIATTHTQARYALPQVIQGFMQKFPKVSLHMHQGTPTQISEAAARGDADFAIATEALHLYSDLVMLPCYHWTRSIVVAKNHPLAKKINTLTIEDIAKYPLITYVFGFTGRSELDKAFNKHGLEPHIVFTATDADVIKTYVRLGLGVGVVASMAVDKMADTDLVCINASHLFDASTTKIGFRKGTFLRTYMYDFIERFAPHLTKELVERASLLRNQDEVDTLFSNIKLPQR</sequence>
<dbReference type="Proteomes" id="UP000198862">
    <property type="component" value="Unassembled WGS sequence"/>
</dbReference>
<dbReference type="SUPFAM" id="SSF53850">
    <property type="entry name" value="Periplasmic binding protein-like II"/>
    <property type="match status" value="1"/>
</dbReference>
<feature type="domain" description="HTH lysR-type" evidence="5">
    <location>
        <begin position="1"/>
        <end position="57"/>
    </location>
</feature>
<dbReference type="SUPFAM" id="SSF46785">
    <property type="entry name" value="Winged helix' DNA-binding domain"/>
    <property type="match status" value="1"/>
</dbReference>
<organism evidence="6 7">
    <name type="scientific">Pseudoalteromonas denitrificans DSM 6059</name>
    <dbReference type="NCBI Taxonomy" id="1123010"/>
    <lineage>
        <taxon>Bacteria</taxon>
        <taxon>Pseudomonadati</taxon>
        <taxon>Pseudomonadota</taxon>
        <taxon>Gammaproteobacteria</taxon>
        <taxon>Alteromonadales</taxon>
        <taxon>Pseudoalteromonadaceae</taxon>
        <taxon>Pseudoalteromonas</taxon>
    </lineage>
</organism>
<keyword evidence="2" id="KW-0805">Transcription regulation</keyword>
<dbReference type="GO" id="GO:0003700">
    <property type="term" value="F:DNA-binding transcription factor activity"/>
    <property type="evidence" value="ECO:0007669"/>
    <property type="project" value="InterPro"/>
</dbReference>
<accession>A0A1I1R1E8</accession>
<comment type="similarity">
    <text evidence="1">Belongs to the LysR transcriptional regulatory family.</text>
</comment>
<evidence type="ECO:0000256" key="3">
    <source>
        <dbReference type="ARBA" id="ARBA00023125"/>
    </source>
</evidence>
<proteinExistence type="inferred from homology"/>
<dbReference type="InterPro" id="IPR036388">
    <property type="entry name" value="WH-like_DNA-bd_sf"/>
</dbReference>
<dbReference type="AlphaFoldDB" id="A0A1I1R1E8"/>
<dbReference type="NCBIfam" id="NF009326">
    <property type="entry name" value="PRK12681.1"/>
    <property type="match status" value="1"/>
</dbReference>
<dbReference type="InterPro" id="IPR037423">
    <property type="entry name" value="CysB_PBP2"/>
</dbReference>
<dbReference type="InterPro" id="IPR000847">
    <property type="entry name" value="LysR_HTH_N"/>
</dbReference>
<evidence type="ECO:0000256" key="1">
    <source>
        <dbReference type="ARBA" id="ARBA00009437"/>
    </source>
</evidence>
<dbReference type="PRINTS" id="PR00039">
    <property type="entry name" value="HTHLYSR"/>
</dbReference>
<dbReference type="GO" id="GO:0000976">
    <property type="term" value="F:transcription cis-regulatory region binding"/>
    <property type="evidence" value="ECO:0007669"/>
    <property type="project" value="TreeGrafter"/>
</dbReference>
<evidence type="ECO:0000256" key="4">
    <source>
        <dbReference type="ARBA" id="ARBA00023163"/>
    </source>
</evidence>
<dbReference type="FunFam" id="1.10.10.10:FF:000021">
    <property type="entry name" value="HTH-type transcriptional regulator CysB"/>
    <property type="match status" value="1"/>
</dbReference>
<gene>
    <name evidence="6" type="ORF">SAMN02745724_03999</name>
</gene>
<dbReference type="Gene3D" id="1.10.10.10">
    <property type="entry name" value="Winged helix-like DNA-binding domain superfamily/Winged helix DNA-binding domain"/>
    <property type="match status" value="1"/>
</dbReference>
<dbReference type="InterPro" id="IPR036390">
    <property type="entry name" value="WH_DNA-bd_sf"/>
</dbReference>
<protein>
    <submittedName>
        <fullName evidence="6">LysR family transcriptional regulator, cys regulon transcriptional activator</fullName>
    </submittedName>
</protein>
<dbReference type="InterPro" id="IPR005119">
    <property type="entry name" value="LysR_subst-bd"/>
</dbReference>
<dbReference type="STRING" id="1123010.SAMN02745724_03999"/>
<keyword evidence="7" id="KW-1185">Reference proteome</keyword>
<evidence type="ECO:0000256" key="2">
    <source>
        <dbReference type="ARBA" id="ARBA00023015"/>
    </source>
</evidence>
<dbReference type="FunFam" id="3.40.190.10:FF:000037">
    <property type="entry name" value="HTH-type transcriptional regulator CysB"/>
    <property type="match status" value="1"/>
</dbReference>
<keyword evidence="3" id="KW-0238">DNA-binding</keyword>
<reference evidence="6 7" key="1">
    <citation type="submission" date="2016-10" db="EMBL/GenBank/DDBJ databases">
        <authorList>
            <person name="de Groot N.N."/>
        </authorList>
    </citation>
    <scope>NUCLEOTIDE SEQUENCE [LARGE SCALE GENOMIC DNA]</scope>
    <source>
        <strain evidence="6 7">DSM 6059</strain>
    </source>
</reference>
<dbReference type="PROSITE" id="PS50931">
    <property type="entry name" value="HTH_LYSR"/>
    <property type="match status" value="1"/>
</dbReference>
<evidence type="ECO:0000313" key="7">
    <source>
        <dbReference type="Proteomes" id="UP000198862"/>
    </source>
</evidence>
<dbReference type="Pfam" id="PF03466">
    <property type="entry name" value="LysR_substrate"/>
    <property type="match status" value="1"/>
</dbReference>
<evidence type="ECO:0000259" key="5">
    <source>
        <dbReference type="PROSITE" id="PS50931"/>
    </source>
</evidence>
<dbReference type="EMBL" id="FOLO01000044">
    <property type="protein sequence ID" value="SFD25373.1"/>
    <property type="molecule type" value="Genomic_DNA"/>
</dbReference>
<keyword evidence="4" id="KW-0804">Transcription</keyword>
<dbReference type="Gene3D" id="3.40.190.10">
    <property type="entry name" value="Periplasmic binding protein-like II"/>
    <property type="match status" value="2"/>
</dbReference>
<dbReference type="OrthoDB" id="5297026at2"/>
<dbReference type="PANTHER" id="PTHR30126:SF6">
    <property type="entry name" value="HTH-TYPE TRANSCRIPTIONAL REGULATOR CYSB-RELATED"/>
    <property type="match status" value="1"/>
</dbReference>
<dbReference type="GO" id="GO:0019344">
    <property type="term" value="P:cysteine biosynthetic process"/>
    <property type="evidence" value="ECO:0007669"/>
    <property type="project" value="TreeGrafter"/>
</dbReference>
<evidence type="ECO:0000313" key="6">
    <source>
        <dbReference type="EMBL" id="SFD25373.1"/>
    </source>
</evidence>
<dbReference type="CDD" id="cd08413">
    <property type="entry name" value="PBP2_CysB_like"/>
    <property type="match status" value="1"/>
</dbReference>